<gene>
    <name evidence="3" type="ORF">PHATR_33251</name>
</gene>
<organism evidence="3 4">
    <name type="scientific">Phaeodactylum tricornutum (strain CCAP 1055/1)</name>
    <dbReference type="NCBI Taxonomy" id="556484"/>
    <lineage>
        <taxon>Eukaryota</taxon>
        <taxon>Sar</taxon>
        <taxon>Stramenopiles</taxon>
        <taxon>Ochrophyta</taxon>
        <taxon>Bacillariophyta</taxon>
        <taxon>Bacillariophyceae</taxon>
        <taxon>Bacillariophycidae</taxon>
        <taxon>Naviculales</taxon>
        <taxon>Phaeodactylaceae</taxon>
        <taxon>Phaeodactylum</taxon>
    </lineage>
</organism>
<evidence type="ECO:0000256" key="2">
    <source>
        <dbReference type="SAM" id="SignalP"/>
    </source>
</evidence>
<dbReference type="PaxDb" id="2850-Phatr33251"/>
<evidence type="ECO:0000313" key="3">
    <source>
        <dbReference type="EMBL" id="ACI65530.1"/>
    </source>
</evidence>
<reference evidence="3 4" key="1">
    <citation type="journal article" date="2008" name="Nature">
        <title>The Phaeodactylum genome reveals the evolutionary history of diatom genomes.</title>
        <authorList>
            <person name="Bowler C."/>
            <person name="Allen A.E."/>
            <person name="Badger J.H."/>
            <person name="Grimwood J."/>
            <person name="Jabbari K."/>
            <person name="Kuo A."/>
            <person name="Maheswari U."/>
            <person name="Martens C."/>
            <person name="Maumus F."/>
            <person name="Otillar R.P."/>
            <person name="Rayko E."/>
            <person name="Salamov A."/>
            <person name="Vandepoele K."/>
            <person name="Beszteri B."/>
            <person name="Gruber A."/>
            <person name="Heijde M."/>
            <person name="Katinka M."/>
            <person name="Mock T."/>
            <person name="Valentin K."/>
            <person name="Verret F."/>
            <person name="Berges J.A."/>
            <person name="Brownlee C."/>
            <person name="Cadoret J.P."/>
            <person name="Chiovitti A."/>
            <person name="Choi C.J."/>
            <person name="Coesel S."/>
            <person name="De Martino A."/>
            <person name="Detter J.C."/>
            <person name="Durkin C."/>
            <person name="Falciatore A."/>
            <person name="Fournet J."/>
            <person name="Haruta M."/>
            <person name="Huysman M.J."/>
            <person name="Jenkins B.D."/>
            <person name="Jiroutova K."/>
            <person name="Jorgensen R.E."/>
            <person name="Joubert Y."/>
            <person name="Kaplan A."/>
            <person name="Kroger N."/>
            <person name="Kroth P.G."/>
            <person name="La Roche J."/>
            <person name="Lindquist E."/>
            <person name="Lommer M."/>
            <person name="Martin-Jezequel V."/>
            <person name="Lopez P.J."/>
            <person name="Lucas S."/>
            <person name="Mangogna M."/>
            <person name="McGinnis K."/>
            <person name="Medlin L.K."/>
            <person name="Montsant A."/>
            <person name="Oudot-Le Secq M.P."/>
            <person name="Napoli C."/>
            <person name="Obornik M."/>
            <person name="Parker M.S."/>
            <person name="Petit J.L."/>
            <person name="Porcel B.M."/>
            <person name="Poulsen N."/>
            <person name="Robison M."/>
            <person name="Rychlewski L."/>
            <person name="Rynearson T.A."/>
            <person name="Schmutz J."/>
            <person name="Shapiro H."/>
            <person name="Siaut M."/>
            <person name="Stanley M."/>
            <person name="Sussman M.R."/>
            <person name="Taylor A.R."/>
            <person name="Vardi A."/>
            <person name="von Dassow P."/>
            <person name="Vyverman W."/>
            <person name="Willis A."/>
            <person name="Wyrwicz L.S."/>
            <person name="Rokhsar D.S."/>
            <person name="Weissenbach J."/>
            <person name="Armbrust E.V."/>
            <person name="Green B.R."/>
            <person name="Van de Peer Y."/>
            <person name="Grigoriev I.V."/>
        </authorList>
    </citation>
    <scope>NUCLEOTIDE SEQUENCE [LARGE SCALE GENOMIC DNA]</scope>
    <source>
        <strain evidence="3 4">CCAP 1055/1</strain>
    </source>
</reference>
<evidence type="ECO:0000313" key="4">
    <source>
        <dbReference type="Proteomes" id="UP000000759"/>
    </source>
</evidence>
<feature type="signal peptide" evidence="2">
    <location>
        <begin position="1"/>
        <end position="19"/>
    </location>
</feature>
<reference evidence="4" key="2">
    <citation type="submission" date="2008-08" db="EMBL/GenBank/DDBJ databases">
        <authorList>
            <consortium name="Diatom Consortium"/>
            <person name="Grigoriev I."/>
            <person name="Grimwood J."/>
            <person name="Kuo A."/>
            <person name="Otillar R.P."/>
            <person name="Salamov A."/>
            <person name="Detter J.C."/>
            <person name="Lindquist E."/>
            <person name="Shapiro H."/>
            <person name="Lucas S."/>
            <person name="Glavina del Rio T."/>
            <person name="Pitluck S."/>
            <person name="Rokhsar D."/>
            <person name="Bowler C."/>
        </authorList>
    </citation>
    <scope>GENOME REANNOTATION</scope>
    <source>
        <strain evidence="4">CCAP 1055/1</strain>
    </source>
</reference>
<dbReference type="OrthoDB" id="10263082at2759"/>
<keyword evidence="2" id="KW-0732">Signal</keyword>
<proteinExistence type="predicted"/>
<dbReference type="AlphaFoldDB" id="B5Y4S2"/>
<feature type="region of interest" description="Disordered" evidence="1">
    <location>
        <begin position="28"/>
        <end position="60"/>
    </location>
</feature>
<evidence type="ECO:0000256" key="1">
    <source>
        <dbReference type="SAM" id="MobiDB-lite"/>
    </source>
</evidence>
<feature type="compositionally biased region" description="Basic and acidic residues" evidence="1">
    <location>
        <begin position="39"/>
        <end position="56"/>
    </location>
</feature>
<dbReference type="Proteomes" id="UP000000759">
    <property type="component" value="Chromosome 3"/>
</dbReference>
<dbReference type="InParanoid" id="B5Y4S2"/>
<feature type="chain" id="PRO_5002838793" evidence="2">
    <location>
        <begin position="20"/>
        <end position="704"/>
    </location>
</feature>
<dbReference type="GeneID" id="7204360"/>
<dbReference type="EMBL" id="CP001142">
    <property type="protein sequence ID" value="ACI65530.1"/>
    <property type="molecule type" value="Genomic_DNA"/>
</dbReference>
<dbReference type="OMA" id="GERMFIT"/>
<keyword evidence="4" id="KW-1185">Reference proteome</keyword>
<dbReference type="KEGG" id="pti:PHATR_33251"/>
<dbReference type="RefSeq" id="XP_002186060.1">
    <property type="nucleotide sequence ID" value="XM_002186024.1"/>
</dbReference>
<name>B5Y4S2_PHATC</name>
<dbReference type="eggNOG" id="ENOG502RXBB">
    <property type="taxonomic scope" value="Eukaryota"/>
</dbReference>
<protein>
    <submittedName>
        <fullName evidence="3">Uncharacterized protein</fullName>
    </submittedName>
</protein>
<sequence>MKFCSSTILILALGASADATNIRGVDLGRGLKSGNGKSNAERDMKNGWKNGKEGGKGKGSQAIPCCRRWFNFNKKASLLVQPLPSSQRRLMPRFLEHVRDGMSGDTDFPHGPLKAIATVGERSTCDDSLGEKIVGVPDGLGVYLVDDDMYELSSSQINDGAATFGGSHVQYVDYNRDAMTGFMTSDVPASSMVTGFGEMIEISYNLKGELVGPRVRDGNTTVGAHYANTDAAGAYVVVSEPAEADWLMQSLCSAHLEQTHQWDRFIGLEDDIFITNEEWMIYENGTLFVGIGAHAIDTHTKTDYSLGVFGQGGFEKIAEINSQHPDYTMFAVSGYNGDLTGNSAVLQARKDKYGMRPDGEEYVWSENVVPFRIFVADDFLARNDLRYGKLYGFAIDMSESGPSGGIFRDEFHQDPAKAKNGAKVDGKWISVDWTWDGEVRNFQHDVAWEFQLKPPGTSEGSSMEDYQWWNAGGLSSSGLKTEHVTPDPRTDTTGFVQGSTAGYFGHLYGELDITSQVKLGGKGEYADGRDATRNWDDADGEGKVTFKDIDGLEVVYSNDGKLYAIIQEDSGNDLGERMFITSPLEHEDDGEELTYYFIAMSGGSRNTRMTEGVGIPKGTNCEANAHEFSGIFDMSGLIRKQDGEYMLSASDEGHHKRKQDKKVNINDKTIIIGLQAHNMYCGVIEAFQADRGGQWLLYNPHIPI</sequence>
<dbReference type="HOGENOM" id="CLU_401627_0_0_1"/>
<accession>B5Y4S2</accession>